<evidence type="ECO:0000256" key="1">
    <source>
        <dbReference type="SAM" id="Coils"/>
    </source>
</evidence>
<keyword evidence="2" id="KW-0472">Membrane</keyword>
<name>A0A454C9W0_METHO</name>
<evidence type="ECO:0000256" key="2">
    <source>
        <dbReference type="SAM" id="Phobius"/>
    </source>
</evidence>
<proteinExistence type="predicted"/>
<sequence length="713" mass="81792">MSNQNQPKTTEQKAKRKKIIWGAFWGTAIATAVAAGIGVPLAQANHSLPKPSPLLKDSSSILSITGPDGQRLNLNYGDINKIHEIANSSKHAAEGVEKQLIKYLYEKEYEGSLWYEAVYNADKAEKDIKKLALKPIEEVKKEITKEIQDLEKKYQEQFGLQKNWEEKFLQELATDRYGKAKSKEEAIEYLLAQKLNRYAFNRYTTEVNSDFTYSELKNGIIANKDVYYTYQGKRVDIAKKGEKITLPFAIENKNYVLPKSDDKSLKIGTKDEVKIPMFVTKSFVKEYRNPLKFIKNWIERKQAITSNLNLLAHPDPKDASNPWVVTKAEIIKLLSFSAYLNESDDKVSIKQGIDAISAFKGISSLLETSEITKKQEIAAKNDSNLLRYVSSDSKSADKYGFDGFKSVLNSLKEKDPNKYMNLLSILMGDADKDKSIFKVEDKNDLFTKLKENFKNIFGDATFIDHEKKTKKFADIFNEGTESVDKENFSEKYTRYNAAIEKFINDLSEKDFNKSFGLAFRDAFSDEASGYKVSTLIKSNGNYIQVNESGILIQNVFSLDKEEVVTRLITNDLSILSKANHSDTLNTKLFNLDSIFSEILTRDYMVNDLLQQDNFKNYIKSKEYLSLEGTKRKFNDQDILNAINYEKLIRETSKYVLINGKANEIKQFIIKKFNSNLYKDYVFKNNKFILSPHEDKEILSYLFTTIVNYINTKN</sequence>
<reference evidence="3 4" key="1">
    <citation type="submission" date="2014-08" db="EMBL/GenBank/DDBJ databases">
        <authorList>
            <person name="Kuleshov K."/>
            <person name="Dedkov V."/>
            <person name="Markelov M."/>
            <person name="Pimkina E."/>
        </authorList>
    </citation>
    <scope>NUCLEOTIDE SEQUENCE [LARGE SCALE GENOMIC DNA]</scope>
    <source>
        <strain evidence="4">TOA</strain>
    </source>
</reference>
<feature type="transmembrane region" description="Helical" evidence="2">
    <location>
        <begin position="20"/>
        <end position="42"/>
    </location>
</feature>
<dbReference type="OrthoDB" id="393625at2"/>
<feature type="coiled-coil region" evidence="1">
    <location>
        <begin position="133"/>
        <end position="167"/>
    </location>
</feature>
<evidence type="ECO:0000313" key="4">
    <source>
        <dbReference type="Proteomes" id="UP000029712"/>
    </source>
</evidence>
<keyword evidence="2" id="KW-1133">Transmembrane helix</keyword>
<protein>
    <recommendedName>
        <fullName evidence="5">Membrane protein P80</fullName>
    </recommendedName>
</protein>
<reference evidence="3 4" key="2">
    <citation type="submission" date="2018-10" db="EMBL/GenBank/DDBJ databases">
        <title>Detection and isolation of Mycoplasma hominis as a predominant microorganism from pelvic cavity of patient with salpingitis and tubo-ovarian abscess.</title>
        <authorList>
            <person name="Guschin A.E."/>
            <person name="Khayrullina G.A."/>
            <person name="Rakovskaya I.V."/>
            <person name="Shelenkov A.A."/>
            <person name="Shagin D.A."/>
        </authorList>
    </citation>
    <scope>NUCLEOTIDE SEQUENCE [LARGE SCALE GENOMIC DNA]</scope>
    <source>
        <strain evidence="4">TOA</strain>
    </source>
</reference>
<evidence type="ECO:0000313" key="3">
    <source>
        <dbReference type="EMBL" id="AYN65501.1"/>
    </source>
</evidence>
<evidence type="ECO:0008006" key="5">
    <source>
        <dbReference type="Google" id="ProtNLM"/>
    </source>
</evidence>
<gene>
    <name evidence="3" type="ORF">KN71_002245</name>
</gene>
<keyword evidence="1" id="KW-0175">Coiled coil</keyword>
<dbReference type="NCBIfam" id="NF045833">
    <property type="entry name" value="P80_membrane"/>
    <property type="match status" value="1"/>
</dbReference>
<dbReference type="EMBL" id="CP033021">
    <property type="protein sequence ID" value="AYN65501.1"/>
    <property type="molecule type" value="Genomic_DNA"/>
</dbReference>
<keyword evidence="2" id="KW-0812">Transmembrane</keyword>
<accession>A0A454C9W0</accession>
<dbReference type="RefSeq" id="WP_036439341.1">
    <property type="nucleotide sequence ID" value="NZ_CP033021.1"/>
</dbReference>
<dbReference type="Proteomes" id="UP000029712">
    <property type="component" value="Chromosome"/>
</dbReference>
<organism evidence="3 4">
    <name type="scientific">Metamycoplasma hominis</name>
    <name type="common">Mycoplasma hominis</name>
    <dbReference type="NCBI Taxonomy" id="2098"/>
    <lineage>
        <taxon>Bacteria</taxon>
        <taxon>Bacillati</taxon>
        <taxon>Mycoplasmatota</taxon>
        <taxon>Mycoplasmoidales</taxon>
        <taxon>Metamycoplasmataceae</taxon>
        <taxon>Metamycoplasma</taxon>
    </lineage>
</organism>
<dbReference type="AlphaFoldDB" id="A0A454C9W0"/>